<evidence type="ECO:0000313" key="1">
    <source>
        <dbReference type="EMBL" id="CAG9952006.1"/>
    </source>
</evidence>
<protein>
    <submittedName>
        <fullName evidence="1">Uncharacterized protein</fullName>
    </submittedName>
</protein>
<name>A0ACA9UF47_BIOOC</name>
<dbReference type="EMBL" id="CADEHS020000461">
    <property type="protein sequence ID" value="CAG9952006.1"/>
    <property type="molecule type" value="Genomic_DNA"/>
</dbReference>
<proteinExistence type="predicted"/>
<comment type="caution">
    <text evidence="1">The sequence shown here is derived from an EMBL/GenBank/DDBJ whole genome shotgun (WGS) entry which is preliminary data.</text>
</comment>
<organism evidence="1 2">
    <name type="scientific">Clonostachys rosea f. rosea IK726</name>
    <dbReference type="NCBI Taxonomy" id="1349383"/>
    <lineage>
        <taxon>Eukaryota</taxon>
        <taxon>Fungi</taxon>
        <taxon>Dikarya</taxon>
        <taxon>Ascomycota</taxon>
        <taxon>Pezizomycotina</taxon>
        <taxon>Sordariomycetes</taxon>
        <taxon>Hypocreomycetidae</taxon>
        <taxon>Hypocreales</taxon>
        <taxon>Bionectriaceae</taxon>
        <taxon>Clonostachys</taxon>
    </lineage>
</organism>
<evidence type="ECO:0000313" key="2">
    <source>
        <dbReference type="Proteomes" id="UP000836387"/>
    </source>
</evidence>
<keyword evidence="2" id="KW-1185">Reference proteome</keyword>
<reference evidence="1" key="2">
    <citation type="submission" date="2021-10" db="EMBL/GenBank/DDBJ databases">
        <authorList>
            <person name="Piombo E."/>
        </authorList>
    </citation>
    <scope>NUCLEOTIDE SEQUENCE</scope>
</reference>
<reference evidence="1" key="1">
    <citation type="submission" date="2020-04" db="EMBL/GenBank/DDBJ databases">
        <authorList>
            <person name="Broberg M."/>
        </authorList>
    </citation>
    <scope>NUCLEOTIDE SEQUENCE</scope>
</reference>
<dbReference type="Proteomes" id="UP000836387">
    <property type="component" value="Unassembled WGS sequence"/>
</dbReference>
<gene>
    <name evidence="1" type="ORF">CRV2_00018110</name>
</gene>
<accession>A0ACA9UF47</accession>
<sequence length="1539" mass="175039">MDSSSSSQPLELRGRQDEDQPLHAKIRGLFSDTPTDGHAKVHFVEKIWPELESGYALLMQEMREYCTRHVKVPLTVTGRVKSRESIEKSIARREEHRKSHGKGLYTTFHEILEDMHDLAGIRITVDFLSDTEPANDFIGKTFQPTKDPNIFHRDRTVGKQWKALFGAYQSTNHHVTVRPEVPDISHKFDNVMFEIQVTCLAEGLCNKLAHPLLYKENSGSISRKDEMVIDLSHGVALCFSICHLLMQDKLDDGAKSIDEPGLRDAMVRTADDPESEPSREAMDALTKLTPEVVSQNVQANNVPNLKRRRSFGKSIPIDSLLGVLSESTKEVDSNVDLWTGFMMKLEDWGLGLKEAIQNQTQTLRQFQLDEKDEQCLRDLLVINPEDHKALIERTKGGLLKDAYRWILHHETYSKFRQDPKRRLLWIKGDPGKGKTMLLCGIIDELKKETSQLITYFFCQATQEQNQRSAPAILRSLIWLLCQQQSELVTYIRESYNVQGKKLFEDLCALDALEKILRAMLHDPALGSAIFVIDALDECSDSDRRDIIRLVIELSKTFNAKWVVSSRNWPNIEDQFRSDCSDIEVSLELNKASISKAVGYFINKRVDDLEKIKKYKPKMKHDILQTLQRKASDTFLWVALVCEELARPQTKLHHTMKKLESMPEGLNGLYERMIEQIFASDDGAILQQILATTCTAFRPMTIDELYTLVTELEEIGVEPENLEDVIKDCGSFLTTQERTVYFVHQTAQDFLTKSNRVLTNGIPHQHSHTFERSLDVLRGLKKNIYDLENPGLLVEEIARPRPDPLAGLEYPCVFWVDHLQEVQDWHTRTEDKIEAFIKGQLLSWLEAASLLDKMTEAVRAIKQLVSIIQENKGTLRLSDLAEDMQRFVFYFQQVINIAPLQVYGSALVFSPTSSFIRHDYQREEITGVKIASGLPANWNVACTHILEGHADSITSMAFSHDGCLIASTSDTTVRIWDTSSGQCVQQLNFDGEGDFVSFSCDGRLLAIASYKYGDPIKIWDLEAKEFAPDIIINSDESARWVQFLAPCNELMVILEDEIVRRGEVWNVTKSSRVRNIKIDATCSGYFYVSIDGRQLASTTSNCHPWDAVVWDITTENFSQVFEGGNPLSFSATDPNLLALSFEDGIEILNTETGECMHTLPIDVYPELLVEYFFCLGPDFLASADSRAPTIEIWSLEEAGTQTLFGHSHTVSQLAYSPSRQLLASASDDRTIRLWDMSIDLPITHEDEDRQAPVFFLKFSNNQRWLASAAKVEPAWDGSLFSVFSVKIWDTATQTCIHTMPDNEYLWIVSRFRLFFSQDDQWFACTTNNNLRIWDTTNWGLLLTKSRKVSDFSFSPNCCNAALLQRIEDNSHLGKILVWDLPKMSSHTIILEERYPSRLAFSGNGEWIAVAFRDELRIYNLKSPTTILSAKIKGIEVLQAASPIDLRFSTNVGTVYKEGDHGLQIDPSDTWHSKNFNTYRVSEESDWIVKGDERILWIPPDYRSSIAVTSSLLATSSPSGGIVWAKLPSVDRWERSIVSLE</sequence>